<dbReference type="InterPro" id="IPR016071">
    <property type="entry name" value="Staphylococal_nuclease_OB-fold"/>
</dbReference>
<evidence type="ECO:0000313" key="2">
    <source>
        <dbReference type="EMBL" id="KAA3674788.1"/>
    </source>
</evidence>
<dbReference type="GO" id="GO:0003723">
    <property type="term" value="F:RNA binding"/>
    <property type="evidence" value="ECO:0007669"/>
    <property type="project" value="TreeGrafter"/>
</dbReference>
<dbReference type="SMART" id="SM00318">
    <property type="entry name" value="SNc"/>
    <property type="match status" value="1"/>
</dbReference>
<dbReference type="PANTHER" id="PTHR12302">
    <property type="entry name" value="EBNA2 BINDING PROTEIN P100"/>
    <property type="match status" value="1"/>
</dbReference>
<accession>A0A5J4NHH8</accession>
<dbReference type="GO" id="GO:0005634">
    <property type="term" value="C:nucleus"/>
    <property type="evidence" value="ECO:0007669"/>
    <property type="project" value="TreeGrafter"/>
</dbReference>
<dbReference type="SUPFAM" id="SSF50199">
    <property type="entry name" value="Staphylococcal nuclease"/>
    <property type="match status" value="1"/>
</dbReference>
<dbReference type="EMBL" id="QNGE01002916">
    <property type="protein sequence ID" value="KAA3674788.1"/>
    <property type="molecule type" value="Genomic_DNA"/>
</dbReference>
<dbReference type="AlphaFoldDB" id="A0A5J4NHH8"/>
<gene>
    <name evidence="2" type="ORF">DEA37_0006792</name>
</gene>
<evidence type="ECO:0000259" key="1">
    <source>
        <dbReference type="PROSITE" id="PS50830"/>
    </source>
</evidence>
<feature type="non-terminal residue" evidence="2">
    <location>
        <position position="1"/>
    </location>
</feature>
<reference evidence="2 3" key="1">
    <citation type="journal article" date="2019" name="Gigascience">
        <title>Whole-genome sequence of the oriental lung fluke Paragonimus westermani.</title>
        <authorList>
            <person name="Oey H."/>
            <person name="Zakrzewski M."/>
            <person name="Narain K."/>
            <person name="Devi K.R."/>
            <person name="Agatsuma T."/>
            <person name="Nawaratna S."/>
            <person name="Gobert G.N."/>
            <person name="Jones M.K."/>
            <person name="Ragan M.A."/>
            <person name="McManus D.P."/>
            <person name="Krause L."/>
        </authorList>
    </citation>
    <scope>NUCLEOTIDE SEQUENCE [LARGE SCALE GENOMIC DNA]</scope>
    <source>
        <strain evidence="2 3">IND2009</strain>
    </source>
</reference>
<dbReference type="PROSITE" id="PS50830">
    <property type="entry name" value="TNASE_3"/>
    <property type="match status" value="1"/>
</dbReference>
<dbReference type="Gene3D" id="2.40.50.90">
    <property type="match status" value="3"/>
</dbReference>
<feature type="domain" description="TNase-like" evidence="1">
    <location>
        <begin position="24"/>
        <end position="173"/>
    </location>
</feature>
<dbReference type="FunFam" id="2.40.50.90:FF:000018">
    <property type="entry name" value="Ribonuclease"/>
    <property type="match status" value="1"/>
</dbReference>
<sequence>LFECAHNLTVLPLPRVFWMAGLTTVLCGIVKQVLSGDSIVIRDRPVDGPPPEKTIVLSNIVCGKLARRPTINIPNGVVDDPFAWQAREFVRSKLIGKEVCYTVETELPSGRTYGCVYLGKSANGENIARSLLEEGLAELRKLNTPAADKNANYQQLLAAEESAKSLGKGRWSSNQSSAVRDVVWSISDPKSFVDKRKGQQTRGIIEYVRDGSSMQLTLLPDVPGSNTFYNIMLSLSGVRAPVIRMEDGKQIVEVGNGDNISVKSTDSVVRKFFLSSIRAPRPSAPFKEDDGGLSAQRGRIRLLFDVPYVFESREVLRSFIGKSEIPKDLDPDFPFRESLELECGEASVCLSFGVINISHKKIK</sequence>
<keyword evidence="3" id="KW-1185">Reference proteome</keyword>
<comment type="caution">
    <text evidence="2">The sequence shown here is derived from an EMBL/GenBank/DDBJ whole genome shotgun (WGS) entry which is preliminary data.</text>
</comment>
<dbReference type="Proteomes" id="UP000324629">
    <property type="component" value="Unassembled WGS sequence"/>
</dbReference>
<dbReference type="PANTHER" id="PTHR12302:SF2">
    <property type="entry name" value="STAPHYLOCOCCAL NUCLEASE DOMAIN-CONTAINING PROTEIN 1"/>
    <property type="match status" value="1"/>
</dbReference>
<dbReference type="GO" id="GO:0006402">
    <property type="term" value="P:mRNA catabolic process"/>
    <property type="evidence" value="ECO:0007669"/>
    <property type="project" value="TreeGrafter"/>
</dbReference>
<proteinExistence type="predicted"/>
<protein>
    <submittedName>
        <fullName evidence="2">Staphylococcal nuclease domain-containing protein 1</fullName>
    </submittedName>
</protein>
<name>A0A5J4NHH8_9TREM</name>
<dbReference type="GO" id="GO:0005829">
    <property type="term" value="C:cytosol"/>
    <property type="evidence" value="ECO:0007669"/>
    <property type="project" value="TreeGrafter"/>
</dbReference>
<dbReference type="Pfam" id="PF00565">
    <property type="entry name" value="SNase"/>
    <property type="match status" value="1"/>
</dbReference>
<organism evidence="2 3">
    <name type="scientific">Paragonimus westermani</name>
    <dbReference type="NCBI Taxonomy" id="34504"/>
    <lineage>
        <taxon>Eukaryota</taxon>
        <taxon>Metazoa</taxon>
        <taxon>Spiralia</taxon>
        <taxon>Lophotrochozoa</taxon>
        <taxon>Platyhelminthes</taxon>
        <taxon>Trematoda</taxon>
        <taxon>Digenea</taxon>
        <taxon>Plagiorchiida</taxon>
        <taxon>Troglotremata</taxon>
        <taxon>Troglotrematidae</taxon>
        <taxon>Paragonimus</taxon>
    </lineage>
</organism>
<dbReference type="GO" id="GO:0004518">
    <property type="term" value="F:nuclease activity"/>
    <property type="evidence" value="ECO:0007669"/>
    <property type="project" value="TreeGrafter"/>
</dbReference>
<evidence type="ECO:0000313" key="3">
    <source>
        <dbReference type="Proteomes" id="UP000324629"/>
    </source>
</evidence>
<dbReference type="InterPro" id="IPR035437">
    <property type="entry name" value="SNase_OB-fold_sf"/>
</dbReference>